<feature type="transmembrane region" description="Helical" evidence="8">
    <location>
        <begin position="401"/>
        <end position="419"/>
    </location>
</feature>
<feature type="transmembrane region" description="Helical" evidence="8">
    <location>
        <begin position="197"/>
        <end position="218"/>
    </location>
</feature>
<evidence type="ECO:0000256" key="5">
    <source>
        <dbReference type="ARBA" id="ARBA00022970"/>
    </source>
</evidence>
<dbReference type="RefSeq" id="WP_089088200.1">
    <property type="nucleotide sequence ID" value="NZ_BCMH01000004.1"/>
</dbReference>
<dbReference type="Gene3D" id="1.20.1740.10">
    <property type="entry name" value="Amino acid/polyamine transporter I"/>
    <property type="match status" value="1"/>
</dbReference>
<evidence type="ECO:0000313" key="13">
    <source>
        <dbReference type="Proteomes" id="UP000198430"/>
    </source>
</evidence>
<feature type="transmembrane region" description="Helical" evidence="8">
    <location>
        <begin position="333"/>
        <end position="353"/>
    </location>
</feature>
<dbReference type="EMBL" id="BCMH01000004">
    <property type="protein sequence ID" value="GAX03224.1"/>
    <property type="molecule type" value="Genomic_DNA"/>
</dbReference>
<proteinExistence type="predicted"/>
<feature type="transmembrane region" description="Helical" evidence="8">
    <location>
        <begin position="281"/>
        <end position="312"/>
    </location>
</feature>
<feature type="transmembrane region" description="Helical" evidence="8">
    <location>
        <begin position="124"/>
        <end position="145"/>
    </location>
</feature>
<feature type="transmembrane region" description="Helical" evidence="8">
    <location>
        <begin position="239"/>
        <end position="261"/>
    </location>
</feature>
<dbReference type="GO" id="GO:0005886">
    <property type="term" value="C:plasma membrane"/>
    <property type="evidence" value="ECO:0007669"/>
    <property type="project" value="UniProtKB-SubCell"/>
</dbReference>
<evidence type="ECO:0000256" key="3">
    <source>
        <dbReference type="ARBA" id="ARBA00022475"/>
    </source>
</evidence>
<dbReference type="GO" id="GO:0055085">
    <property type="term" value="P:transmembrane transport"/>
    <property type="evidence" value="ECO:0007669"/>
    <property type="project" value="InterPro"/>
</dbReference>
<dbReference type="EMBL" id="BCMI01000018">
    <property type="protein sequence ID" value="GAX06450.1"/>
    <property type="molecule type" value="Genomic_DNA"/>
</dbReference>
<reference evidence="12 13" key="1">
    <citation type="submission" date="2015-11" db="EMBL/GenBank/DDBJ databases">
        <title>Draft genome sequences of new species of the genus Lactobacillus isolated from orchardgrass silage.</title>
        <authorList>
            <person name="Tohno M."/>
            <person name="Tanizawa Y."/>
            <person name="Arita M."/>
        </authorList>
    </citation>
    <scope>NUCLEOTIDE SEQUENCE [LARGE SCALE GENOMIC DNA]</scope>
    <source>
        <strain evidence="10 13">IWT140</strain>
        <strain evidence="11 12">IWT25</strain>
    </source>
</reference>
<evidence type="ECO:0000259" key="9">
    <source>
        <dbReference type="Pfam" id="PF00324"/>
    </source>
</evidence>
<dbReference type="GO" id="GO:0006865">
    <property type="term" value="P:amino acid transport"/>
    <property type="evidence" value="ECO:0007669"/>
    <property type="project" value="UniProtKB-KW"/>
</dbReference>
<evidence type="ECO:0000313" key="12">
    <source>
        <dbReference type="Proteomes" id="UP000198414"/>
    </source>
</evidence>
<gene>
    <name evidence="10" type="ORF">IWT140_00825</name>
    <name evidence="11" type="ORF">IWT25_01794</name>
</gene>
<dbReference type="PANTHER" id="PTHR43495">
    <property type="entry name" value="GABA PERMEASE"/>
    <property type="match status" value="1"/>
</dbReference>
<evidence type="ECO:0000256" key="7">
    <source>
        <dbReference type="ARBA" id="ARBA00023136"/>
    </source>
</evidence>
<accession>A0A1Z5IN91</accession>
<feature type="transmembrane region" description="Helical" evidence="8">
    <location>
        <begin position="18"/>
        <end position="37"/>
    </location>
</feature>
<accession>A0A1Z5IXB8</accession>
<feature type="transmembrane region" description="Helical" evidence="8">
    <location>
        <begin position="157"/>
        <end position="177"/>
    </location>
</feature>
<evidence type="ECO:0000256" key="6">
    <source>
        <dbReference type="ARBA" id="ARBA00022989"/>
    </source>
</evidence>
<evidence type="ECO:0000256" key="1">
    <source>
        <dbReference type="ARBA" id="ARBA00004651"/>
    </source>
</evidence>
<feature type="transmembrane region" description="Helical" evidence="8">
    <location>
        <begin position="425"/>
        <end position="443"/>
    </location>
</feature>
<evidence type="ECO:0000256" key="8">
    <source>
        <dbReference type="SAM" id="Phobius"/>
    </source>
</evidence>
<dbReference type="PIRSF" id="PIRSF006060">
    <property type="entry name" value="AA_transporter"/>
    <property type="match status" value="1"/>
</dbReference>
<organism evidence="11 12">
    <name type="scientific">Secundilactobacillus pentosiphilus</name>
    <dbReference type="NCBI Taxonomy" id="1714682"/>
    <lineage>
        <taxon>Bacteria</taxon>
        <taxon>Bacillati</taxon>
        <taxon>Bacillota</taxon>
        <taxon>Bacilli</taxon>
        <taxon>Lactobacillales</taxon>
        <taxon>Lactobacillaceae</taxon>
        <taxon>Secundilactobacillus</taxon>
    </lineage>
</organism>
<keyword evidence="4 8" id="KW-0812">Transmembrane</keyword>
<name>A0A1Z5IXB8_9LACO</name>
<dbReference type="FunFam" id="1.20.1740.10:FF:000001">
    <property type="entry name" value="Amino acid permease"/>
    <property type="match status" value="1"/>
</dbReference>
<dbReference type="OrthoDB" id="9780162at2"/>
<sequence length="453" mass="49905">MKDGPGLSRGLKSRHIQMIAIGGAIGTGLFLGSGTAIHESGPSIILAYAVTGIFCYFLMRAIGDLLLSDIKLHSFIDFVKRYLGDGFEFVTGWTYWLCWINIAMADLTASGIYVRFWFPHFPQWATPLIIIVVLFISNMASVQLFGEMESWFAFVKVFAIIALIIIGGYMIAIGYQTNAGTASFANLVSHGGFFPTGLKGFLISFQMVLFAFAGIEMVGITAGEAEDPKINLPKAINSLPIRIGLFYVGSMIVIMSIYPWNSLSATQSPFVMVFADVGVKAAAGIVNFVVLTAAMSACNSAIFSTSRTLYALAKGGNAPKRFKKIGRSSVPNAALNFSSLVLLLVVVLNYLIPKNVFKLISGMATVNFIFVWVMLMVCHIAYRRKVKQTDELIFPMPGYPFTDFLTIAFFLFVLVMLLFDSNMLVSIVLAVIWFACLLSIYFLRVRSKKRRAM</sequence>
<feature type="transmembrane region" description="Helical" evidence="8">
    <location>
        <begin position="43"/>
        <end position="62"/>
    </location>
</feature>
<dbReference type="PANTHER" id="PTHR43495:SF2">
    <property type="entry name" value="D-SERINE_D-ALANINE_GLYCINE TRANSPORTER"/>
    <property type="match status" value="1"/>
</dbReference>
<keyword evidence="3" id="KW-1003">Cell membrane</keyword>
<evidence type="ECO:0000256" key="2">
    <source>
        <dbReference type="ARBA" id="ARBA00022448"/>
    </source>
</evidence>
<dbReference type="Proteomes" id="UP000198414">
    <property type="component" value="Unassembled WGS sequence"/>
</dbReference>
<dbReference type="Proteomes" id="UP000198430">
    <property type="component" value="Unassembled WGS sequence"/>
</dbReference>
<dbReference type="AlphaFoldDB" id="A0A1Z5IXB8"/>
<evidence type="ECO:0000313" key="10">
    <source>
        <dbReference type="EMBL" id="GAX03224.1"/>
    </source>
</evidence>
<keyword evidence="13" id="KW-1185">Reference proteome</keyword>
<dbReference type="Pfam" id="PF00324">
    <property type="entry name" value="AA_permease"/>
    <property type="match status" value="1"/>
</dbReference>
<dbReference type="InterPro" id="IPR004841">
    <property type="entry name" value="AA-permease/SLC12A_dom"/>
</dbReference>
<evidence type="ECO:0000256" key="4">
    <source>
        <dbReference type="ARBA" id="ARBA00022692"/>
    </source>
</evidence>
<keyword evidence="7 8" id="KW-0472">Membrane</keyword>
<protein>
    <submittedName>
        <fullName evidence="11">Amino acid permease</fullName>
    </submittedName>
</protein>
<comment type="subcellular location">
    <subcellularLocation>
        <location evidence="1">Cell membrane</location>
        <topology evidence="1">Multi-pass membrane protein</topology>
    </subcellularLocation>
</comment>
<keyword evidence="2" id="KW-0813">Transport</keyword>
<feature type="transmembrane region" description="Helical" evidence="8">
    <location>
        <begin position="359"/>
        <end position="381"/>
    </location>
</feature>
<feature type="domain" description="Amino acid permease/ SLC12A" evidence="9">
    <location>
        <begin position="15"/>
        <end position="450"/>
    </location>
</feature>
<comment type="caution">
    <text evidence="11">The sequence shown here is derived from an EMBL/GenBank/DDBJ whole genome shotgun (WGS) entry which is preliminary data.</text>
</comment>
<keyword evidence="5" id="KW-0029">Amino-acid transport</keyword>
<evidence type="ECO:0000313" key="11">
    <source>
        <dbReference type="EMBL" id="GAX06450.1"/>
    </source>
</evidence>
<keyword evidence="6 8" id="KW-1133">Transmembrane helix</keyword>